<protein>
    <submittedName>
        <fullName evidence="1">Uncharacterized protein</fullName>
    </submittedName>
</protein>
<gene>
    <name evidence="1" type="ORF">BaRGS_00014004</name>
</gene>
<sequence>APHFQTEILAQSLKGSKAAKKGLGVVGPECSEHRKVEQEYAVIREVVEVYLEEQLVGEKESRYRVGGPLQEQKQLLARLAASNVDLE</sequence>
<reference evidence="1 2" key="1">
    <citation type="journal article" date="2023" name="Sci. Data">
        <title>Genome assembly of the Korean intertidal mud-creeper Batillaria attramentaria.</title>
        <authorList>
            <person name="Patra A.K."/>
            <person name="Ho P.T."/>
            <person name="Jun S."/>
            <person name="Lee S.J."/>
            <person name="Kim Y."/>
            <person name="Won Y.J."/>
        </authorList>
    </citation>
    <scope>NUCLEOTIDE SEQUENCE [LARGE SCALE GENOMIC DNA]</scope>
    <source>
        <strain evidence="1">Wonlab-2016</strain>
    </source>
</reference>
<evidence type="ECO:0000313" key="2">
    <source>
        <dbReference type="Proteomes" id="UP001519460"/>
    </source>
</evidence>
<organism evidence="1 2">
    <name type="scientific">Batillaria attramentaria</name>
    <dbReference type="NCBI Taxonomy" id="370345"/>
    <lineage>
        <taxon>Eukaryota</taxon>
        <taxon>Metazoa</taxon>
        <taxon>Spiralia</taxon>
        <taxon>Lophotrochozoa</taxon>
        <taxon>Mollusca</taxon>
        <taxon>Gastropoda</taxon>
        <taxon>Caenogastropoda</taxon>
        <taxon>Sorbeoconcha</taxon>
        <taxon>Cerithioidea</taxon>
        <taxon>Batillariidae</taxon>
        <taxon>Batillaria</taxon>
    </lineage>
</organism>
<feature type="non-terminal residue" evidence="1">
    <location>
        <position position="1"/>
    </location>
</feature>
<proteinExistence type="predicted"/>
<accession>A0ABD0L6V3</accession>
<dbReference type="EMBL" id="JACVVK020000080">
    <property type="protein sequence ID" value="KAK7494877.1"/>
    <property type="molecule type" value="Genomic_DNA"/>
</dbReference>
<dbReference type="Proteomes" id="UP001519460">
    <property type="component" value="Unassembled WGS sequence"/>
</dbReference>
<name>A0ABD0L6V3_9CAEN</name>
<comment type="caution">
    <text evidence="1">The sequence shown here is derived from an EMBL/GenBank/DDBJ whole genome shotgun (WGS) entry which is preliminary data.</text>
</comment>
<evidence type="ECO:0000313" key="1">
    <source>
        <dbReference type="EMBL" id="KAK7494877.1"/>
    </source>
</evidence>
<keyword evidence="2" id="KW-1185">Reference proteome</keyword>
<feature type="non-terminal residue" evidence="1">
    <location>
        <position position="87"/>
    </location>
</feature>
<dbReference type="AlphaFoldDB" id="A0ABD0L6V3"/>